<proteinExistence type="predicted"/>
<protein>
    <submittedName>
        <fullName evidence="1">Uncharacterized protein</fullName>
    </submittedName>
</protein>
<dbReference type="AlphaFoldDB" id="A0A5N6P6T2"/>
<comment type="caution">
    <text evidence="1">The sequence shown here is derived from an EMBL/GenBank/DDBJ whole genome shotgun (WGS) entry which is preliminary data.</text>
</comment>
<gene>
    <name evidence="1" type="ORF">E3N88_11824</name>
</gene>
<accession>A0A5N6P6T2</accession>
<keyword evidence="2" id="KW-1185">Reference proteome</keyword>
<reference evidence="1 2" key="1">
    <citation type="submission" date="2019-05" db="EMBL/GenBank/DDBJ databases">
        <title>Mikania micrantha, genome provides insights into the molecular mechanism of rapid growth.</title>
        <authorList>
            <person name="Liu B."/>
        </authorList>
    </citation>
    <scope>NUCLEOTIDE SEQUENCE [LARGE SCALE GENOMIC DNA]</scope>
    <source>
        <strain evidence="1">NLD-2019</strain>
        <tissue evidence="1">Leaf</tissue>
    </source>
</reference>
<organism evidence="1 2">
    <name type="scientific">Mikania micrantha</name>
    <name type="common">bitter vine</name>
    <dbReference type="NCBI Taxonomy" id="192012"/>
    <lineage>
        <taxon>Eukaryota</taxon>
        <taxon>Viridiplantae</taxon>
        <taxon>Streptophyta</taxon>
        <taxon>Embryophyta</taxon>
        <taxon>Tracheophyta</taxon>
        <taxon>Spermatophyta</taxon>
        <taxon>Magnoliopsida</taxon>
        <taxon>eudicotyledons</taxon>
        <taxon>Gunneridae</taxon>
        <taxon>Pentapetalae</taxon>
        <taxon>asterids</taxon>
        <taxon>campanulids</taxon>
        <taxon>Asterales</taxon>
        <taxon>Asteraceae</taxon>
        <taxon>Asteroideae</taxon>
        <taxon>Heliantheae alliance</taxon>
        <taxon>Eupatorieae</taxon>
        <taxon>Mikania</taxon>
    </lineage>
</organism>
<evidence type="ECO:0000313" key="2">
    <source>
        <dbReference type="Proteomes" id="UP000326396"/>
    </source>
</evidence>
<sequence length="139" mass="15526">MWISVFLCRHKIHSCSSWKWECRGLLLAVDGCGAMQGHAWPICDTGVVHDWPGGGMYLTQGLAWLWHQHEGVFGLCQALVGAQTRHSHTGMSQQLSKGDQNLGSFWYSMEFNLQNGCVFVSIFGDDALVSISLLPFIPW</sequence>
<name>A0A5N6P6T2_9ASTR</name>
<dbReference type="Proteomes" id="UP000326396">
    <property type="component" value="Linkage Group LG14"/>
</dbReference>
<dbReference type="EMBL" id="SZYD01000006">
    <property type="protein sequence ID" value="KAD5960352.1"/>
    <property type="molecule type" value="Genomic_DNA"/>
</dbReference>
<evidence type="ECO:0000313" key="1">
    <source>
        <dbReference type="EMBL" id="KAD5960352.1"/>
    </source>
</evidence>